<evidence type="ECO:0000313" key="2">
    <source>
        <dbReference type="EMBL" id="ARJ57138.1"/>
    </source>
</evidence>
<dbReference type="AlphaFoldDB" id="A0A1W6BYH5"/>
<protein>
    <submittedName>
        <fullName evidence="2">Uncharacterized protein</fullName>
    </submittedName>
</protein>
<dbReference type="Proteomes" id="UP000192902">
    <property type="component" value="Chromosome"/>
</dbReference>
<evidence type="ECO:0000256" key="1">
    <source>
        <dbReference type="SAM" id="Coils"/>
    </source>
</evidence>
<evidence type="ECO:0000313" key="3">
    <source>
        <dbReference type="Proteomes" id="UP000192902"/>
    </source>
</evidence>
<feature type="coiled-coil region" evidence="1">
    <location>
        <begin position="43"/>
        <end position="77"/>
    </location>
</feature>
<proteinExistence type="predicted"/>
<dbReference type="KEGG" id="ccun:CCUN_1555"/>
<reference evidence="2 3" key="1">
    <citation type="submission" date="2017-04" db="EMBL/GenBank/DDBJ databases">
        <title>Complete genome sequence of the Campylobacter cuniculorum type strain LMG24588.</title>
        <authorList>
            <person name="Miller W.G."/>
            <person name="Yee E."/>
            <person name="Revez J."/>
            <person name="Bono J.L."/>
            <person name="Rossi M."/>
        </authorList>
    </citation>
    <scope>NUCLEOTIDE SEQUENCE [LARGE SCALE GENOMIC DNA]</scope>
    <source>
        <strain evidence="2 3">LMG 24588</strain>
    </source>
</reference>
<dbReference type="EMBL" id="CP020867">
    <property type="protein sequence ID" value="ARJ57138.1"/>
    <property type="molecule type" value="Genomic_DNA"/>
</dbReference>
<dbReference type="RefSeq" id="WP_051521723.1">
    <property type="nucleotide sequence ID" value="NZ_CP020867.1"/>
</dbReference>
<accession>A0A1W6BYH5</accession>
<sequence length="77" mass="9270">MEALQNNEALNEKLIQKEQSSYQKIKDEILSEDKKRSQRDKINKEMLNQLRIIEAKEAELKKEKEKLTRLKEKKDKL</sequence>
<dbReference type="STRING" id="1121267.CCUN_1555"/>
<keyword evidence="1" id="KW-0175">Coiled coil</keyword>
<organism evidence="2 3">
    <name type="scientific">Campylobacter cuniculorum DSM 23162 = LMG 24588</name>
    <dbReference type="NCBI Taxonomy" id="1121267"/>
    <lineage>
        <taxon>Bacteria</taxon>
        <taxon>Pseudomonadati</taxon>
        <taxon>Campylobacterota</taxon>
        <taxon>Epsilonproteobacteria</taxon>
        <taxon>Campylobacterales</taxon>
        <taxon>Campylobacteraceae</taxon>
        <taxon>Campylobacter</taxon>
    </lineage>
</organism>
<gene>
    <name evidence="2" type="ORF">CCUN_1555</name>
</gene>
<name>A0A1W6BYH5_9BACT</name>